<gene>
    <name evidence="1" type="ORF">ABNG04_05305</name>
</gene>
<dbReference type="RefSeq" id="WP_371160660.1">
    <property type="nucleotide sequence ID" value="NZ_JBEDNX010000001.1"/>
</dbReference>
<comment type="caution">
    <text evidence="1">The sequence shown here is derived from an EMBL/GenBank/DDBJ whole genome shotgun (WGS) entry which is preliminary data.</text>
</comment>
<protein>
    <submittedName>
        <fullName evidence="1">Uncharacterized protein</fullName>
    </submittedName>
</protein>
<dbReference type="Proteomes" id="UP001567572">
    <property type="component" value="Unassembled WGS sequence"/>
</dbReference>
<name>A0ABD5LZ52_9EURY</name>
<proteinExistence type="predicted"/>
<sequence>MTRAAARAGFETFLGDAVSATRREFSVERALRDVGLGPAGAVVDRLRENADALERRVVEPELAAYRDDALAQFDVVLEYASGDDPIDAYADELVARDGFHDALAADAEDRTAAAVEAAIVERSRRLGDGVRPIVERPEEAFWPATTAAFDREAATALVEEAFPFTGVLREFPSAFVFEARIDPEEVVGGPFAAALPSVSVEYTDEATRAMRRAERRIIEETKREVATRFDAN</sequence>
<evidence type="ECO:0000313" key="1">
    <source>
        <dbReference type="EMBL" id="MEZ3163294.1"/>
    </source>
</evidence>
<accession>A0ABD5LZ52</accession>
<dbReference type="AlphaFoldDB" id="A0ABD5LZ52"/>
<dbReference type="EMBL" id="JBEDNY010000001">
    <property type="protein sequence ID" value="MEZ3163294.1"/>
    <property type="molecule type" value="Genomic_DNA"/>
</dbReference>
<organism evidence="1 2">
    <name type="scientific">Halorubrum miltondacostae</name>
    <dbReference type="NCBI Taxonomy" id="3076378"/>
    <lineage>
        <taxon>Archaea</taxon>
        <taxon>Methanobacteriati</taxon>
        <taxon>Methanobacteriota</taxon>
        <taxon>Stenosarchaea group</taxon>
        <taxon>Halobacteria</taxon>
        <taxon>Halobacteriales</taxon>
        <taxon>Haloferacaceae</taxon>
        <taxon>Halorubrum</taxon>
    </lineage>
</organism>
<evidence type="ECO:0000313" key="2">
    <source>
        <dbReference type="Proteomes" id="UP001567572"/>
    </source>
</evidence>
<reference evidence="1 2" key="1">
    <citation type="submission" date="2024-06" db="EMBL/GenBank/DDBJ databases">
        <title>Halorubrum miltondacostae sp. nov., a potential PHA producer isolated from an inland solar saltern in Rio Maior, Portugal.</title>
        <authorList>
            <person name="Albuquerque L."/>
            <person name="Viver T."/>
            <person name="Barroso C."/>
            <person name="Claudino R."/>
            <person name="Galvan M."/>
            <person name="Simoes G."/>
            <person name="Lobo Da Cunha A."/>
            <person name="Egas C."/>
        </authorList>
    </citation>
    <scope>NUCLEOTIDE SEQUENCE [LARGE SCALE GENOMIC DNA]</scope>
    <source>
        <strain evidence="1 2">RMP-11</strain>
    </source>
</reference>
<keyword evidence="2" id="KW-1185">Reference proteome</keyword>